<accession>A0ABM5WM76</accession>
<dbReference type="SUPFAM" id="SSF160719">
    <property type="entry name" value="gpW/gp25-like"/>
    <property type="match status" value="1"/>
</dbReference>
<evidence type="ECO:0000313" key="2">
    <source>
        <dbReference type="EMBL" id="ALS61700.1"/>
    </source>
</evidence>
<feature type="domain" description="IraD/Gp25-like" evidence="1">
    <location>
        <begin position="31"/>
        <end position="121"/>
    </location>
</feature>
<sequence>MSTDKSFLGTGWAFPPRFGDSAARGRTQMVEAEADIHESLRIILSTVPGERIMQPTFGCGIKSYVFDEISESVLTEIRDAIERAILFFEPRITVEQIVIDSSAAMEGRIDVLIDYTVRGTNTRSNMVYPFYFLEGTNLPDKQMDR</sequence>
<dbReference type="Pfam" id="PF04965">
    <property type="entry name" value="GPW_gp25"/>
    <property type="match status" value="1"/>
</dbReference>
<dbReference type="Gene3D" id="3.10.450.40">
    <property type="match status" value="1"/>
</dbReference>
<name>A0ABM5WM76_9BURK</name>
<dbReference type="Proteomes" id="UP000060277">
    <property type="component" value="Chromosome"/>
</dbReference>
<evidence type="ECO:0000313" key="3">
    <source>
        <dbReference type="Proteomes" id="UP000060277"/>
    </source>
</evidence>
<keyword evidence="3" id="KW-1185">Reference proteome</keyword>
<reference evidence="3" key="1">
    <citation type="submission" date="2015-12" db="EMBL/GenBank/DDBJ databases">
        <title>Complete genome sequence of Pandoraea norimbergensis DSM 11628.</title>
        <authorList>
            <person name="Ee R."/>
            <person name="Lim Y.-L."/>
            <person name="Yong D."/>
            <person name="Yin W.-F."/>
            <person name="Chan K.-G."/>
        </authorList>
    </citation>
    <scope>NUCLEOTIDE SEQUENCE [LARGE SCALE GENOMIC DNA]</scope>
    <source>
        <strain evidence="3">DSM 11628</strain>
    </source>
</reference>
<dbReference type="EMBL" id="CP013480">
    <property type="protein sequence ID" value="ALS61700.1"/>
    <property type="molecule type" value="Genomic_DNA"/>
</dbReference>
<organism evidence="2 3">
    <name type="scientific">Pandoraea norimbergensis</name>
    <dbReference type="NCBI Taxonomy" id="93219"/>
    <lineage>
        <taxon>Bacteria</taxon>
        <taxon>Pseudomonadati</taxon>
        <taxon>Pseudomonadota</taxon>
        <taxon>Betaproteobacteria</taxon>
        <taxon>Burkholderiales</taxon>
        <taxon>Burkholderiaceae</taxon>
        <taxon>Pandoraea</taxon>
    </lineage>
</organism>
<dbReference type="InterPro" id="IPR007048">
    <property type="entry name" value="IraD/Gp25-like"/>
</dbReference>
<evidence type="ECO:0000259" key="1">
    <source>
        <dbReference type="Pfam" id="PF04965"/>
    </source>
</evidence>
<proteinExistence type="predicted"/>
<protein>
    <recommendedName>
        <fullName evidence="1">IraD/Gp25-like domain-containing protein</fullName>
    </recommendedName>
</protein>
<dbReference type="RefSeq" id="WP_058378610.1">
    <property type="nucleotide sequence ID" value="NZ_CP013480.3"/>
</dbReference>
<gene>
    <name evidence="2" type="ORF">AT302_19880</name>
</gene>